<dbReference type="Pfam" id="PF02518">
    <property type="entry name" value="HATPase_c"/>
    <property type="match status" value="1"/>
</dbReference>
<dbReference type="Gene3D" id="1.10.287.130">
    <property type="match status" value="1"/>
</dbReference>
<keyword evidence="9" id="KW-0902">Two-component regulatory system</keyword>
<evidence type="ECO:0000256" key="5">
    <source>
        <dbReference type="ARBA" id="ARBA00022679"/>
    </source>
</evidence>
<dbReference type="Pfam" id="PF00672">
    <property type="entry name" value="HAMP"/>
    <property type="match status" value="1"/>
</dbReference>
<evidence type="ECO:0000259" key="13">
    <source>
        <dbReference type="PROSITE" id="PS50885"/>
    </source>
</evidence>
<evidence type="ECO:0000256" key="10">
    <source>
        <dbReference type="ARBA" id="ARBA00023136"/>
    </source>
</evidence>
<dbReference type="EMBL" id="JADBEK010000001">
    <property type="protein sequence ID" value="MBE1582809.1"/>
    <property type="molecule type" value="Genomic_DNA"/>
</dbReference>
<dbReference type="InterPro" id="IPR005467">
    <property type="entry name" value="His_kinase_dom"/>
</dbReference>
<dbReference type="SUPFAM" id="SSF158472">
    <property type="entry name" value="HAMP domain-like"/>
    <property type="match status" value="1"/>
</dbReference>
<keyword evidence="6 11" id="KW-0812">Transmembrane</keyword>
<dbReference type="SMART" id="SM00388">
    <property type="entry name" value="HisKA"/>
    <property type="match status" value="1"/>
</dbReference>
<dbReference type="InterPro" id="IPR003660">
    <property type="entry name" value="HAMP_dom"/>
</dbReference>
<dbReference type="RefSeq" id="WP_192784021.1">
    <property type="nucleotide sequence ID" value="NZ_JADBEK010000001.1"/>
</dbReference>
<evidence type="ECO:0000256" key="2">
    <source>
        <dbReference type="ARBA" id="ARBA00004236"/>
    </source>
</evidence>
<evidence type="ECO:0000256" key="7">
    <source>
        <dbReference type="ARBA" id="ARBA00022777"/>
    </source>
</evidence>
<dbReference type="InterPro" id="IPR003594">
    <property type="entry name" value="HATPase_dom"/>
</dbReference>
<dbReference type="InterPro" id="IPR004358">
    <property type="entry name" value="Sig_transdc_His_kin-like_C"/>
</dbReference>
<organism evidence="14 15">
    <name type="scientific">Nonomuraea angiospora</name>
    <dbReference type="NCBI Taxonomy" id="46172"/>
    <lineage>
        <taxon>Bacteria</taxon>
        <taxon>Bacillati</taxon>
        <taxon>Actinomycetota</taxon>
        <taxon>Actinomycetes</taxon>
        <taxon>Streptosporangiales</taxon>
        <taxon>Streptosporangiaceae</taxon>
        <taxon>Nonomuraea</taxon>
    </lineage>
</organism>
<evidence type="ECO:0000313" key="15">
    <source>
        <dbReference type="Proteomes" id="UP000633509"/>
    </source>
</evidence>
<evidence type="ECO:0000256" key="6">
    <source>
        <dbReference type="ARBA" id="ARBA00022692"/>
    </source>
</evidence>
<feature type="transmembrane region" description="Helical" evidence="11">
    <location>
        <begin position="12"/>
        <end position="33"/>
    </location>
</feature>
<feature type="domain" description="Histidine kinase" evidence="12">
    <location>
        <begin position="245"/>
        <end position="451"/>
    </location>
</feature>
<feature type="transmembrane region" description="Helical" evidence="11">
    <location>
        <begin position="165"/>
        <end position="187"/>
    </location>
</feature>
<dbReference type="InterPro" id="IPR003661">
    <property type="entry name" value="HisK_dim/P_dom"/>
</dbReference>
<accession>A0ABR9LQ88</accession>
<reference evidence="14 15" key="1">
    <citation type="submission" date="2020-10" db="EMBL/GenBank/DDBJ databases">
        <title>Sequencing the genomes of 1000 actinobacteria strains.</title>
        <authorList>
            <person name="Klenk H.-P."/>
        </authorList>
    </citation>
    <scope>NUCLEOTIDE SEQUENCE [LARGE SCALE GENOMIC DNA]</scope>
    <source>
        <strain evidence="14 15">DSM 43173</strain>
    </source>
</reference>
<proteinExistence type="predicted"/>
<keyword evidence="7 14" id="KW-0418">Kinase</keyword>
<dbReference type="CDD" id="cd00082">
    <property type="entry name" value="HisKA"/>
    <property type="match status" value="1"/>
</dbReference>
<dbReference type="PROSITE" id="PS50885">
    <property type="entry name" value="HAMP"/>
    <property type="match status" value="1"/>
</dbReference>
<evidence type="ECO:0000259" key="12">
    <source>
        <dbReference type="PROSITE" id="PS50109"/>
    </source>
</evidence>
<dbReference type="Gene3D" id="6.10.340.10">
    <property type="match status" value="1"/>
</dbReference>
<dbReference type="SMART" id="SM00304">
    <property type="entry name" value="HAMP"/>
    <property type="match status" value="1"/>
</dbReference>
<protein>
    <recommendedName>
        <fullName evidence="3">histidine kinase</fullName>
        <ecNumber evidence="3">2.7.13.3</ecNumber>
    </recommendedName>
</protein>
<name>A0ABR9LQ88_9ACTN</name>
<dbReference type="InterPro" id="IPR036097">
    <property type="entry name" value="HisK_dim/P_sf"/>
</dbReference>
<keyword evidence="4" id="KW-0597">Phosphoprotein</keyword>
<comment type="caution">
    <text evidence="14">The sequence shown here is derived from an EMBL/GenBank/DDBJ whole genome shotgun (WGS) entry which is preliminary data.</text>
</comment>
<keyword evidence="15" id="KW-1185">Reference proteome</keyword>
<dbReference type="PANTHER" id="PTHR45436">
    <property type="entry name" value="SENSOR HISTIDINE KINASE YKOH"/>
    <property type="match status" value="1"/>
</dbReference>
<dbReference type="SUPFAM" id="SSF47384">
    <property type="entry name" value="Homodimeric domain of signal transducing histidine kinase"/>
    <property type="match status" value="1"/>
</dbReference>
<feature type="domain" description="HAMP" evidence="13">
    <location>
        <begin position="184"/>
        <end position="237"/>
    </location>
</feature>
<gene>
    <name evidence="14" type="ORF">H4W80_001067</name>
</gene>
<dbReference type="SUPFAM" id="SSF55874">
    <property type="entry name" value="ATPase domain of HSP90 chaperone/DNA topoisomerase II/histidine kinase"/>
    <property type="match status" value="1"/>
</dbReference>
<dbReference type="InterPro" id="IPR050428">
    <property type="entry name" value="TCS_sensor_his_kinase"/>
</dbReference>
<dbReference type="Proteomes" id="UP000633509">
    <property type="component" value="Unassembled WGS sequence"/>
</dbReference>
<evidence type="ECO:0000256" key="11">
    <source>
        <dbReference type="SAM" id="Phobius"/>
    </source>
</evidence>
<dbReference type="InterPro" id="IPR036890">
    <property type="entry name" value="HATPase_C_sf"/>
</dbReference>
<comment type="catalytic activity">
    <reaction evidence="1">
        <text>ATP + protein L-histidine = ADP + protein N-phospho-L-histidine.</text>
        <dbReference type="EC" id="2.7.13.3"/>
    </reaction>
</comment>
<dbReference type="PANTHER" id="PTHR45436:SF5">
    <property type="entry name" value="SENSOR HISTIDINE KINASE TRCS"/>
    <property type="match status" value="1"/>
</dbReference>
<keyword evidence="10 11" id="KW-0472">Membrane</keyword>
<sequence length="455" mass="49113">MRLLFRHRSIQTRFTAAAAALSLIFFTLIAIGLDLMIRNRVRDQLFGDTQRVATGWIGSMKPGRIPSLIPNTAVNLLQLVDSHGRVVAASPAAAGRPPLSAVRPPNDDRIIHLTECSHSGCFVLTSVRVSPQEASLVWGGEPHVVYAGTAEPPVLSTHILEFSTLAAALLATGFATWIAWAAVGRALRPVAAIRARMSEISVTDLSLRVPEPPGSDEIGQLARTANQTLSRLETAVQQQRHFASIVSHELKTPVAGLQTQLEEAVLYPDDVDLRETIKAGLATTERLRALIDDIMVFARIRTAAPEPPEPVDLGALVHDELVTTTRDVPVRTRVKGEVTVLGNHMQLIGVLNNLVVNAQRHAVTSVEVSAGREDGQAVVTVSDDGDGIALEDRDRVFQPFVRLAEGHRKDPAGTGLGLAISRAIATAHHGTLEIDDSTRGARFVLRLPLLKRHPA</sequence>
<dbReference type="Pfam" id="PF00512">
    <property type="entry name" value="HisKA"/>
    <property type="match status" value="1"/>
</dbReference>
<dbReference type="EC" id="2.7.13.3" evidence="3"/>
<comment type="subcellular location">
    <subcellularLocation>
        <location evidence="2">Cell membrane</location>
    </subcellularLocation>
</comment>
<dbReference type="Gene3D" id="3.30.565.10">
    <property type="entry name" value="Histidine kinase-like ATPase, C-terminal domain"/>
    <property type="match status" value="1"/>
</dbReference>
<keyword evidence="5" id="KW-0808">Transferase</keyword>
<evidence type="ECO:0000256" key="4">
    <source>
        <dbReference type="ARBA" id="ARBA00022553"/>
    </source>
</evidence>
<evidence type="ECO:0000256" key="1">
    <source>
        <dbReference type="ARBA" id="ARBA00000085"/>
    </source>
</evidence>
<evidence type="ECO:0000256" key="3">
    <source>
        <dbReference type="ARBA" id="ARBA00012438"/>
    </source>
</evidence>
<dbReference type="CDD" id="cd06225">
    <property type="entry name" value="HAMP"/>
    <property type="match status" value="1"/>
</dbReference>
<dbReference type="PROSITE" id="PS50109">
    <property type="entry name" value="HIS_KIN"/>
    <property type="match status" value="1"/>
</dbReference>
<keyword evidence="8 11" id="KW-1133">Transmembrane helix</keyword>
<evidence type="ECO:0000256" key="9">
    <source>
        <dbReference type="ARBA" id="ARBA00023012"/>
    </source>
</evidence>
<dbReference type="SMART" id="SM00387">
    <property type="entry name" value="HATPase_c"/>
    <property type="match status" value="1"/>
</dbReference>
<evidence type="ECO:0000313" key="14">
    <source>
        <dbReference type="EMBL" id="MBE1582809.1"/>
    </source>
</evidence>
<dbReference type="PRINTS" id="PR00344">
    <property type="entry name" value="BCTRLSENSOR"/>
</dbReference>
<dbReference type="GO" id="GO:0016301">
    <property type="term" value="F:kinase activity"/>
    <property type="evidence" value="ECO:0007669"/>
    <property type="project" value="UniProtKB-KW"/>
</dbReference>
<evidence type="ECO:0000256" key="8">
    <source>
        <dbReference type="ARBA" id="ARBA00022989"/>
    </source>
</evidence>